<keyword evidence="5 6" id="KW-0472">Membrane</keyword>
<comment type="caution">
    <text evidence="7">The sequence shown here is derived from an EMBL/GenBank/DDBJ whole genome shotgun (WGS) entry which is preliminary data.</text>
</comment>
<feature type="transmembrane region" description="Helical" evidence="6">
    <location>
        <begin position="43"/>
        <end position="64"/>
    </location>
</feature>
<evidence type="ECO:0000256" key="5">
    <source>
        <dbReference type="ARBA" id="ARBA00023136"/>
    </source>
</evidence>
<sequence length="212" mass="23137">MIESIWGIFTIGLLLGAPSGIAPGPMLILIISETLRHGIRAGAKVACIPLLTDTPVVLISGFLFAQISNMNILLGAISLFGSVFLLYLGTKSIRTANAEITDFTPRPLLLKELMIANLVNPNPYLFWFTVGAPLMVRSFQQTWGSGITFLFSFYLGLCGVKLLLAIAAGKSRNFLHGMLYRRITQFLGFALIGFAIMLFRDGLIFLGILHQG</sequence>
<dbReference type="EMBL" id="QNZH01000144">
    <property type="protein sequence ID" value="RTZ90172.1"/>
    <property type="molecule type" value="Genomic_DNA"/>
</dbReference>
<dbReference type="AlphaFoldDB" id="A0A432GMG8"/>
<keyword evidence="4 6" id="KW-1133">Transmembrane helix</keyword>
<feature type="transmembrane region" description="Helical" evidence="6">
    <location>
        <begin position="147"/>
        <end position="166"/>
    </location>
</feature>
<evidence type="ECO:0000256" key="6">
    <source>
        <dbReference type="SAM" id="Phobius"/>
    </source>
</evidence>
<dbReference type="EMBL" id="QNZJ01000274">
    <property type="protein sequence ID" value="RTZ84361.1"/>
    <property type="molecule type" value="Genomic_DNA"/>
</dbReference>
<evidence type="ECO:0000313" key="10">
    <source>
        <dbReference type="Proteomes" id="UP000288322"/>
    </source>
</evidence>
<reference evidence="9 10" key="1">
    <citation type="submission" date="2018-06" db="EMBL/GenBank/DDBJ databases">
        <title>Combined omics and stable isotope probing to characterize newly discovered Mariana Back-Arc vent microbial communities.</title>
        <authorList>
            <person name="Trembath-Reichert E."/>
            <person name="Huber J.A."/>
        </authorList>
    </citation>
    <scope>NUCLEOTIDE SEQUENCE [LARGE SCALE GENOMIC DNA]</scope>
    <source>
        <strain evidence="8">MAG 151</strain>
        <strain evidence="7">MAG 54</strain>
    </source>
</reference>
<proteinExistence type="predicted"/>
<comment type="subcellular location">
    <subcellularLocation>
        <location evidence="1">Cell membrane</location>
        <topology evidence="1">Multi-pass membrane protein</topology>
    </subcellularLocation>
</comment>
<dbReference type="Proteomes" id="UP000287719">
    <property type="component" value="Unassembled WGS sequence"/>
</dbReference>
<evidence type="ECO:0000256" key="3">
    <source>
        <dbReference type="ARBA" id="ARBA00022692"/>
    </source>
</evidence>
<feature type="transmembrane region" description="Helical" evidence="6">
    <location>
        <begin position="108"/>
        <end position="127"/>
    </location>
</feature>
<dbReference type="GO" id="GO:0005886">
    <property type="term" value="C:plasma membrane"/>
    <property type="evidence" value="ECO:0007669"/>
    <property type="project" value="UniProtKB-SubCell"/>
</dbReference>
<dbReference type="PANTHER" id="PTHR30086:SF20">
    <property type="entry name" value="ARGININE EXPORTER PROTEIN ARGO-RELATED"/>
    <property type="match status" value="1"/>
</dbReference>
<evidence type="ECO:0000313" key="7">
    <source>
        <dbReference type="EMBL" id="RTZ84361.1"/>
    </source>
</evidence>
<feature type="transmembrane region" description="Helical" evidence="6">
    <location>
        <begin position="186"/>
        <end position="209"/>
    </location>
</feature>
<accession>A0A432GMG8</accession>
<keyword evidence="3 6" id="KW-0812">Transmembrane</keyword>
<evidence type="ECO:0000256" key="4">
    <source>
        <dbReference type="ARBA" id="ARBA00022989"/>
    </source>
</evidence>
<evidence type="ECO:0000256" key="2">
    <source>
        <dbReference type="ARBA" id="ARBA00022475"/>
    </source>
</evidence>
<keyword evidence="2" id="KW-1003">Cell membrane</keyword>
<evidence type="ECO:0000313" key="9">
    <source>
        <dbReference type="Proteomes" id="UP000287719"/>
    </source>
</evidence>
<dbReference type="PANTHER" id="PTHR30086">
    <property type="entry name" value="ARGININE EXPORTER PROTEIN ARGO"/>
    <property type="match status" value="1"/>
</dbReference>
<dbReference type="InterPro" id="IPR001123">
    <property type="entry name" value="LeuE-type"/>
</dbReference>
<name>A0A432GMG8_9DELT</name>
<protein>
    <submittedName>
        <fullName evidence="7">LysE family translocator</fullName>
    </submittedName>
</protein>
<evidence type="ECO:0000313" key="8">
    <source>
        <dbReference type="EMBL" id="RTZ90172.1"/>
    </source>
</evidence>
<organism evidence="7 9">
    <name type="scientific">SAR324 cluster bacterium</name>
    <dbReference type="NCBI Taxonomy" id="2024889"/>
    <lineage>
        <taxon>Bacteria</taxon>
        <taxon>Deltaproteobacteria</taxon>
        <taxon>SAR324 cluster</taxon>
    </lineage>
</organism>
<dbReference type="Pfam" id="PF01810">
    <property type="entry name" value="LysE"/>
    <property type="match status" value="1"/>
</dbReference>
<gene>
    <name evidence="8" type="ORF">DSY93_05170</name>
    <name evidence="7" type="ORF">DSY95_06280</name>
</gene>
<feature type="transmembrane region" description="Helical" evidence="6">
    <location>
        <begin position="70"/>
        <end position="88"/>
    </location>
</feature>
<evidence type="ECO:0000256" key="1">
    <source>
        <dbReference type="ARBA" id="ARBA00004651"/>
    </source>
</evidence>
<feature type="transmembrane region" description="Helical" evidence="6">
    <location>
        <begin position="6"/>
        <end position="31"/>
    </location>
</feature>
<dbReference type="Proteomes" id="UP000288322">
    <property type="component" value="Unassembled WGS sequence"/>
</dbReference>
<dbReference type="GO" id="GO:0015171">
    <property type="term" value="F:amino acid transmembrane transporter activity"/>
    <property type="evidence" value="ECO:0007669"/>
    <property type="project" value="TreeGrafter"/>
</dbReference>